<feature type="domain" description="Cupin type-1" evidence="14">
    <location>
        <begin position="133"/>
        <end position="270"/>
    </location>
</feature>
<comment type="subcellular location">
    <subcellularLocation>
        <location evidence="1 13">Secreted</location>
        <location evidence="1 13">Extracellular space</location>
        <location evidence="1 13">Apoplast</location>
    </subcellularLocation>
</comment>
<feature type="disulfide bond" evidence="12">
    <location>
        <begin position="102"/>
        <end position="119"/>
    </location>
</feature>
<evidence type="ECO:0000256" key="9">
    <source>
        <dbReference type="ARBA" id="ARBA00023211"/>
    </source>
</evidence>
<evidence type="ECO:0000256" key="4">
    <source>
        <dbReference type="ARBA" id="ARBA00022525"/>
    </source>
</evidence>
<proteinExistence type="inferred from homology"/>
<feature type="binding site" evidence="10">
    <location>
        <position position="188"/>
    </location>
    <ligand>
        <name>oxalate</name>
        <dbReference type="ChEBI" id="CHEBI:30623"/>
    </ligand>
</feature>
<keyword evidence="9 10" id="KW-0464">Manganese</keyword>
<protein>
    <recommendedName>
        <fullName evidence="13">Germin-like protein</fullName>
    </recommendedName>
</protein>
<comment type="caution">
    <text evidence="15">The sequence shown here is derived from an EMBL/GenBank/DDBJ whole genome shotgun (WGS) entry which is preliminary data.</text>
</comment>
<comment type="similarity">
    <text evidence="2 13">Belongs to the germin family.</text>
</comment>
<dbReference type="GO" id="GO:0010497">
    <property type="term" value="P:plasmodesmata-mediated intercellular transport"/>
    <property type="evidence" value="ECO:0007669"/>
    <property type="project" value="UniProtKB-ARBA"/>
</dbReference>
<keyword evidence="16" id="KW-1185">Reference proteome</keyword>
<evidence type="ECO:0000256" key="11">
    <source>
        <dbReference type="PIRSR" id="PIRSR601929-2"/>
    </source>
</evidence>
<dbReference type="SUPFAM" id="SSF51182">
    <property type="entry name" value="RmlC-like cupins"/>
    <property type="match status" value="1"/>
</dbReference>
<evidence type="ECO:0000256" key="3">
    <source>
        <dbReference type="ARBA" id="ARBA00022523"/>
    </source>
</evidence>
<dbReference type="InterPro" id="IPR014710">
    <property type="entry name" value="RmlC-like_jellyroll"/>
</dbReference>
<keyword evidence="4 13" id="KW-0964">Secreted</keyword>
<dbReference type="Pfam" id="PF00190">
    <property type="entry name" value="Cupin_1"/>
    <property type="match status" value="1"/>
</dbReference>
<keyword evidence="8" id="KW-0325">Glycoprotein</keyword>
<dbReference type="Gene3D" id="2.60.120.10">
    <property type="entry name" value="Jelly Rolls"/>
    <property type="match status" value="1"/>
</dbReference>
<evidence type="ECO:0000256" key="1">
    <source>
        <dbReference type="ARBA" id="ARBA00004271"/>
    </source>
</evidence>
<gene>
    <name evidence="15" type="ORF">Ahy_A10g048409</name>
</gene>
<keyword evidence="6" id="KW-0732">Signal</keyword>
<keyword evidence="3 13" id="KW-0052">Apoplast</keyword>
<evidence type="ECO:0000313" key="16">
    <source>
        <dbReference type="Proteomes" id="UP000289738"/>
    </source>
</evidence>
<dbReference type="CDD" id="cd02241">
    <property type="entry name" value="cupin_OxOx"/>
    <property type="match status" value="1"/>
</dbReference>
<dbReference type="GO" id="GO:0030145">
    <property type="term" value="F:manganese ion binding"/>
    <property type="evidence" value="ECO:0007669"/>
    <property type="project" value="UniProtKB-UniRule"/>
</dbReference>
<dbReference type="GO" id="GO:0009506">
    <property type="term" value="C:plasmodesma"/>
    <property type="evidence" value="ECO:0007669"/>
    <property type="project" value="UniProtKB-ARBA"/>
</dbReference>
<feature type="binding site" evidence="11">
    <location>
        <position position="188"/>
    </location>
    <ligand>
        <name>Mn(2+)</name>
        <dbReference type="ChEBI" id="CHEBI:29035"/>
    </ligand>
</feature>
<dbReference type="FunFam" id="2.60.120.10:FF:000025">
    <property type="entry name" value="germin-like protein subfamily 2 member 1"/>
    <property type="match status" value="1"/>
</dbReference>
<dbReference type="GO" id="GO:2000280">
    <property type="term" value="P:regulation of root development"/>
    <property type="evidence" value="ECO:0007669"/>
    <property type="project" value="UniProtKB-ARBA"/>
</dbReference>
<evidence type="ECO:0000256" key="6">
    <source>
        <dbReference type="ARBA" id="ARBA00022729"/>
    </source>
</evidence>
<evidence type="ECO:0000256" key="5">
    <source>
        <dbReference type="ARBA" id="ARBA00022723"/>
    </source>
</evidence>
<keyword evidence="5 10" id="KW-0479">Metal-binding</keyword>
<accession>A0A445B526</accession>
<dbReference type="Proteomes" id="UP000289738">
    <property type="component" value="Chromosome A10"/>
</dbReference>
<dbReference type="PRINTS" id="PR00325">
    <property type="entry name" value="GERMIN"/>
</dbReference>
<dbReference type="InterPro" id="IPR011051">
    <property type="entry name" value="RmlC_Cupin_sf"/>
</dbReference>
<dbReference type="InterPro" id="IPR006045">
    <property type="entry name" value="Cupin_1"/>
</dbReference>
<evidence type="ECO:0000256" key="10">
    <source>
        <dbReference type="PIRSR" id="PIRSR601929-1"/>
    </source>
</evidence>
<feature type="binding site" evidence="11">
    <location>
        <position position="183"/>
    </location>
    <ligand>
        <name>Mn(2+)</name>
        <dbReference type="ChEBI" id="CHEBI:29035"/>
    </ligand>
</feature>
<evidence type="ECO:0000259" key="14">
    <source>
        <dbReference type="SMART" id="SM00835"/>
    </source>
</evidence>
<feature type="binding site" evidence="11">
    <location>
        <position position="181"/>
    </location>
    <ligand>
        <name>Mn(2+)</name>
        <dbReference type="ChEBI" id="CHEBI:29035"/>
    </ligand>
</feature>
<feature type="binding site" evidence="11">
    <location>
        <position position="227"/>
    </location>
    <ligand>
        <name>Mn(2+)</name>
        <dbReference type="ChEBI" id="CHEBI:29035"/>
    </ligand>
</feature>
<dbReference type="AlphaFoldDB" id="A0A445B526"/>
<organism evidence="15 16">
    <name type="scientific">Arachis hypogaea</name>
    <name type="common">Peanut</name>
    <dbReference type="NCBI Taxonomy" id="3818"/>
    <lineage>
        <taxon>Eukaryota</taxon>
        <taxon>Viridiplantae</taxon>
        <taxon>Streptophyta</taxon>
        <taxon>Embryophyta</taxon>
        <taxon>Tracheophyta</taxon>
        <taxon>Spermatophyta</taxon>
        <taxon>Magnoliopsida</taxon>
        <taxon>eudicotyledons</taxon>
        <taxon>Gunneridae</taxon>
        <taxon>Pentapetalae</taxon>
        <taxon>rosids</taxon>
        <taxon>fabids</taxon>
        <taxon>Fabales</taxon>
        <taxon>Fabaceae</taxon>
        <taxon>Papilionoideae</taxon>
        <taxon>50 kb inversion clade</taxon>
        <taxon>dalbergioids sensu lato</taxon>
        <taxon>Dalbergieae</taxon>
        <taxon>Pterocarpus clade</taxon>
        <taxon>Arachis</taxon>
    </lineage>
</organism>
<feature type="binding site" evidence="10">
    <location>
        <position position="183"/>
    </location>
    <ligand>
        <name>oxalate</name>
        <dbReference type="ChEBI" id="CHEBI:30623"/>
    </ligand>
</feature>
<evidence type="ECO:0000313" key="15">
    <source>
        <dbReference type="EMBL" id="RYR33774.1"/>
    </source>
</evidence>
<reference evidence="15 16" key="1">
    <citation type="submission" date="2019-01" db="EMBL/GenBank/DDBJ databases">
        <title>Sequencing of cultivated peanut Arachis hypogaea provides insights into genome evolution and oil improvement.</title>
        <authorList>
            <person name="Chen X."/>
        </authorList>
    </citation>
    <scope>NUCLEOTIDE SEQUENCE [LARGE SCALE GENOMIC DNA]</scope>
    <source>
        <strain evidence="16">cv. Fuhuasheng</strain>
        <tissue evidence="15">Leaves</tissue>
    </source>
</reference>
<dbReference type="SMART" id="SM00835">
    <property type="entry name" value="Cupin_1"/>
    <property type="match status" value="1"/>
</dbReference>
<sequence>MGGMGTRSDRCFLRLERAGYQFLLVCDYRNNNFGNDNIEPKPVLTEDDGKLATQVGIVGGELNQNMSMNLCSSFFFMFFIATPFTCIIHVCSADCDNLQDTCPTSLPEKETIFINGLPCKSKDNNTAQDFKTAELTRAGPRDNFFGSSMNIVSASKFPGLNTLGISISRIDIEVDGMVNLHNHPRATEMIYVNQGVLAAAFLDTQNQFFQKSLRAGDVFVIPKGLFHFFLNRGSAAAVIFSVFNSQNPGLGSLSASTPSETTLESVENLKRKLITSFSDLELHHGITDLASQILEIIYS</sequence>
<evidence type="ECO:0000256" key="13">
    <source>
        <dbReference type="RuleBase" id="RU366015"/>
    </source>
</evidence>
<evidence type="ECO:0000256" key="12">
    <source>
        <dbReference type="PIRSR" id="PIRSR601929-3"/>
    </source>
</evidence>
<evidence type="ECO:0000256" key="8">
    <source>
        <dbReference type="ARBA" id="ARBA00023180"/>
    </source>
</evidence>
<name>A0A445B526_ARAHY</name>
<dbReference type="PANTHER" id="PTHR31238">
    <property type="entry name" value="GERMIN-LIKE PROTEIN SUBFAMILY 3 MEMBER 3"/>
    <property type="match status" value="1"/>
</dbReference>
<dbReference type="GO" id="GO:0048046">
    <property type="term" value="C:apoplast"/>
    <property type="evidence" value="ECO:0007669"/>
    <property type="project" value="UniProtKB-SubCell"/>
</dbReference>
<dbReference type="InterPro" id="IPR001929">
    <property type="entry name" value="Germin"/>
</dbReference>
<dbReference type="InterPro" id="IPR019780">
    <property type="entry name" value="Germin_Mn-BS"/>
</dbReference>
<dbReference type="EMBL" id="SDMP01000010">
    <property type="protein sequence ID" value="RYR33774.1"/>
    <property type="molecule type" value="Genomic_DNA"/>
</dbReference>
<dbReference type="PROSITE" id="PS00725">
    <property type="entry name" value="GERMIN"/>
    <property type="match status" value="1"/>
</dbReference>
<keyword evidence="7 12" id="KW-1015">Disulfide bond</keyword>
<evidence type="ECO:0000256" key="2">
    <source>
        <dbReference type="ARBA" id="ARBA00007456"/>
    </source>
</evidence>
<evidence type="ECO:0000256" key="7">
    <source>
        <dbReference type="ARBA" id="ARBA00023157"/>
    </source>
</evidence>